<evidence type="ECO:0000256" key="2">
    <source>
        <dbReference type="ARBA" id="ARBA00022692"/>
    </source>
</evidence>
<evidence type="ECO:0000313" key="8">
    <source>
        <dbReference type="Proteomes" id="UP000094236"/>
    </source>
</evidence>
<evidence type="ECO:0000256" key="1">
    <source>
        <dbReference type="ARBA" id="ARBA00004370"/>
    </source>
</evidence>
<name>A0A1E4TR89_PACTA</name>
<dbReference type="GO" id="GO:0005743">
    <property type="term" value="C:mitochondrial inner membrane"/>
    <property type="evidence" value="ECO:0007669"/>
    <property type="project" value="UniProtKB-SubCell"/>
</dbReference>
<feature type="transmembrane region" description="Helical" evidence="5">
    <location>
        <begin position="76"/>
        <end position="97"/>
    </location>
</feature>
<keyword evidence="2 5" id="KW-0812">Transmembrane</keyword>
<dbReference type="EMBL" id="KV454016">
    <property type="protein sequence ID" value="ODV94275.1"/>
    <property type="molecule type" value="Genomic_DNA"/>
</dbReference>
<reference evidence="8" key="1">
    <citation type="submission" date="2016-05" db="EMBL/GenBank/DDBJ databases">
        <title>Comparative genomics of biotechnologically important yeasts.</title>
        <authorList>
            <consortium name="DOE Joint Genome Institute"/>
            <person name="Riley R."/>
            <person name="Haridas S."/>
            <person name="Wolfe K.H."/>
            <person name="Lopes M.R."/>
            <person name="Hittinger C.T."/>
            <person name="Goker M."/>
            <person name="Salamov A."/>
            <person name="Wisecaver J."/>
            <person name="Long T.M."/>
            <person name="Aerts A.L."/>
            <person name="Barry K."/>
            <person name="Choi C."/>
            <person name="Clum A."/>
            <person name="Coughlan A.Y."/>
            <person name="Deshpande S."/>
            <person name="Douglass A.P."/>
            <person name="Hanson S.J."/>
            <person name="Klenk H.-P."/>
            <person name="Labutti K."/>
            <person name="Lapidus A."/>
            <person name="Lindquist E."/>
            <person name="Lipzen A."/>
            <person name="Meier-Kolthoff J.P."/>
            <person name="Ohm R.A."/>
            <person name="Otillar R.P."/>
            <person name="Pangilinan J."/>
            <person name="Peng Y."/>
            <person name="Rokas A."/>
            <person name="Rosa C.A."/>
            <person name="Scheuner C."/>
            <person name="Sibirny A.A."/>
            <person name="Slot J.C."/>
            <person name="Stielow J.B."/>
            <person name="Sun H."/>
            <person name="Kurtzman C.P."/>
            <person name="Blackwell M."/>
            <person name="Grigoriev I.V."/>
            <person name="Jeffries T.W."/>
        </authorList>
    </citation>
    <scope>NUCLEOTIDE SEQUENCE [LARGE SCALE GENOMIC DNA]</scope>
    <source>
        <strain evidence="8">NRRL Y-2460</strain>
    </source>
</reference>
<feature type="region of interest" description="Disordered" evidence="6">
    <location>
        <begin position="295"/>
        <end position="314"/>
    </location>
</feature>
<protein>
    <recommendedName>
        <fullName evidence="5">SURF1-like protein</fullName>
    </recommendedName>
</protein>
<comment type="function">
    <text evidence="5">Probably involved in the biogenesis of the COX complex.</text>
</comment>
<dbReference type="InterPro" id="IPR045214">
    <property type="entry name" value="Surf1/Surf4"/>
</dbReference>
<sequence>MLFMKPVQRSGLLIDRGLIRISKRPLAVHFKRYVDVIKPNLNIRSVSVKTDNIDWNPMKTQRQLDRASAPKKGKKVVLGLLCLTPVITFFLGCWQLERLKWKNSLVAECEDRLTYNPAPLPKSVMPEDVPDFEYRKVLVTGRYDYDHEMLVGPRLLNGQRGYLLITPFIRSSDGKKIIVDRGWISADKVNPNTRTLHHLSVPEGEITIQCMLRVPPKKGMFHIDHEPNTKIFRYLDLDAMAKQNNALPIYAQVIQDFSDHPEYLPENRIQQQENGGSSLPGSSWKFWSHSSNTNSSISNINQPDQNTNGVPAAAPTYSFDSPTVAQMSKTFDSSIQFDEHQFISAGVPLGKIPTVDYRNTHLQYVVTWWGISISSAILLAIVFKKRKIVNPLQEKLRHASKTM</sequence>
<accession>A0A1E4TR89</accession>
<organism evidence="7 8">
    <name type="scientific">Pachysolen tannophilus NRRL Y-2460</name>
    <dbReference type="NCBI Taxonomy" id="669874"/>
    <lineage>
        <taxon>Eukaryota</taxon>
        <taxon>Fungi</taxon>
        <taxon>Dikarya</taxon>
        <taxon>Ascomycota</taxon>
        <taxon>Saccharomycotina</taxon>
        <taxon>Pichiomycetes</taxon>
        <taxon>Pachysolenaceae</taxon>
        <taxon>Pachysolen</taxon>
    </lineage>
</organism>
<dbReference type="PANTHER" id="PTHR23427">
    <property type="entry name" value="SURFEIT LOCUS PROTEIN"/>
    <property type="match status" value="1"/>
</dbReference>
<evidence type="ECO:0000256" key="4">
    <source>
        <dbReference type="ARBA" id="ARBA00023136"/>
    </source>
</evidence>
<proteinExistence type="inferred from homology"/>
<evidence type="ECO:0000313" key="7">
    <source>
        <dbReference type="EMBL" id="ODV94275.1"/>
    </source>
</evidence>
<comment type="similarity">
    <text evidence="5">Belongs to the SURF1 family.</text>
</comment>
<comment type="subcellular location">
    <subcellularLocation>
        <location evidence="1">Membrane</location>
    </subcellularLocation>
    <subcellularLocation>
        <location evidence="5">Mitochondrion inner membrane</location>
        <topology evidence="5">Multi-pass membrane protein</topology>
    </subcellularLocation>
</comment>
<feature type="transmembrane region" description="Helical" evidence="5">
    <location>
        <begin position="362"/>
        <end position="383"/>
    </location>
</feature>
<dbReference type="AlphaFoldDB" id="A0A1E4TR89"/>
<evidence type="ECO:0000256" key="6">
    <source>
        <dbReference type="SAM" id="MobiDB-lite"/>
    </source>
</evidence>
<dbReference type="GO" id="GO:0033617">
    <property type="term" value="P:mitochondrial respiratory chain complex IV assembly"/>
    <property type="evidence" value="ECO:0007669"/>
    <property type="project" value="EnsemblFungi"/>
</dbReference>
<evidence type="ECO:0000256" key="3">
    <source>
        <dbReference type="ARBA" id="ARBA00022989"/>
    </source>
</evidence>
<keyword evidence="8" id="KW-1185">Reference proteome</keyword>
<keyword evidence="3 5" id="KW-1133">Transmembrane helix</keyword>
<dbReference type="InterPro" id="IPR002994">
    <property type="entry name" value="Surf1/Shy1"/>
</dbReference>
<dbReference type="CDD" id="cd06662">
    <property type="entry name" value="SURF1"/>
    <property type="match status" value="1"/>
</dbReference>
<dbReference type="Proteomes" id="UP000094236">
    <property type="component" value="Unassembled WGS sequence"/>
</dbReference>
<dbReference type="PANTHER" id="PTHR23427:SF2">
    <property type="entry name" value="SURFEIT LOCUS PROTEIN 1"/>
    <property type="match status" value="1"/>
</dbReference>
<dbReference type="GO" id="GO:0051082">
    <property type="term" value="F:unfolded protein binding"/>
    <property type="evidence" value="ECO:0007669"/>
    <property type="project" value="EnsemblFungi"/>
</dbReference>
<keyword evidence="4 5" id="KW-0472">Membrane</keyword>
<gene>
    <name evidence="7" type="ORF">PACTADRAFT_51140</name>
</gene>
<evidence type="ECO:0000256" key="5">
    <source>
        <dbReference type="RuleBase" id="RU363076"/>
    </source>
</evidence>
<dbReference type="Pfam" id="PF02104">
    <property type="entry name" value="SURF1"/>
    <property type="match status" value="1"/>
</dbReference>
<dbReference type="PROSITE" id="PS50895">
    <property type="entry name" value="SURF1"/>
    <property type="match status" value="1"/>
</dbReference>
<dbReference type="OrthoDB" id="10040024at2759"/>
<keyword evidence="5" id="KW-0496">Mitochondrion</keyword>
<dbReference type="STRING" id="669874.A0A1E4TR89"/>
<keyword evidence="5" id="KW-0999">Mitochondrion inner membrane</keyword>